<keyword evidence="1" id="KW-0812">Transmembrane</keyword>
<dbReference type="EMBL" id="CP059075">
    <property type="protein sequence ID" value="QRE04841.1"/>
    <property type="molecule type" value="Genomic_DNA"/>
</dbReference>
<organism evidence="3 4">
    <name type="scientific">Flavobacterium psychrophilum</name>
    <dbReference type="NCBI Taxonomy" id="96345"/>
    <lineage>
        <taxon>Bacteria</taxon>
        <taxon>Pseudomonadati</taxon>
        <taxon>Bacteroidota</taxon>
        <taxon>Flavobacteriia</taxon>
        <taxon>Flavobacteriales</taxon>
        <taxon>Flavobacteriaceae</taxon>
        <taxon>Flavobacterium</taxon>
    </lineage>
</organism>
<gene>
    <name evidence="2" type="ORF">H0H26_04225</name>
    <name evidence="3" type="ORF">H0H26_04425</name>
</gene>
<dbReference type="AlphaFoldDB" id="A0A7U2NGQ1"/>
<dbReference type="EMBL" id="CP059075">
    <property type="protein sequence ID" value="QRE04804.1"/>
    <property type="molecule type" value="Genomic_DNA"/>
</dbReference>
<dbReference type="RefSeq" id="WP_094168410.1">
    <property type="nucleotide sequence ID" value="NZ_CP059075.1"/>
</dbReference>
<dbReference type="Proteomes" id="UP000596329">
    <property type="component" value="Chromosome"/>
</dbReference>
<evidence type="ECO:0000313" key="3">
    <source>
        <dbReference type="EMBL" id="QRE04841.1"/>
    </source>
</evidence>
<dbReference type="InterPro" id="IPR036397">
    <property type="entry name" value="RNaseH_sf"/>
</dbReference>
<evidence type="ECO:0000256" key="1">
    <source>
        <dbReference type="SAM" id="Phobius"/>
    </source>
</evidence>
<keyword evidence="1" id="KW-1133">Transmembrane helix</keyword>
<feature type="transmembrane region" description="Helical" evidence="1">
    <location>
        <begin position="97"/>
        <end position="115"/>
    </location>
</feature>
<keyword evidence="1" id="KW-0472">Membrane</keyword>
<feature type="transmembrane region" description="Helical" evidence="1">
    <location>
        <begin position="72"/>
        <end position="91"/>
    </location>
</feature>
<evidence type="ECO:0000313" key="2">
    <source>
        <dbReference type="EMBL" id="QRE04804.1"/>
    </source>
</evidence>
<sequence length="121" mass="13947">MSRKLGLDFGTNSIGWAIIDDSSNKIIDCGIKIFPNSLTEKRRLSRKQRRKENKFVQLNLVINQLCLLWKHANPVILTLIFGSFITALLTILNFSNWQFWLNSFLTILIATLTLLHTSNKK</sequence>
<reference evidence="3 4" key="1">
    <citation type="submission" date="2020-07" db="EMBL/GenBank/DDBJ databases">
        <title>Genomic characterization of Flavobacterium psychrophilum strains.</title>
        <authorList>
            <person name="Castillo D."/>
            <person name="Jorgensen J."/>
            <person name="Middelboe M."/>
        </authorList>
    </citation>
    <scope>NUCLEOTIDE SEQUENCE [LARGE SCALE GENOMIC DNA]</scope>
    <source>
        <strain evidence="3 4">FPS-R7</strain>
    </source>
</reference>
<proteinExistence type="predicted"/>
<name>A0A7U2NGQ1_FLAPS</name>
<accession>A0A7U2NGQ1</accession>
<dbReference type="GO" id="GO:0003676">
    <property type="term" value="F:nucleic acid binding"/>
    <property type="evidence" value="ECO:0007669"/>
    <property type="project" value="InterPro"/>
</dbReference>
<protein>
    <submittedName>
        <fullName evidence="3">Uncharacterized protein</fullName>
    </submittedName>
</protein>
<evidence type="ECO:0000313" key="4">
    <source>
        <dbReference type="Proteomes" id="UP000596329"/>
    </source>
</evidence>
<dbReference type="Gene3D" id="3.30.420.10">
    <property type="entry name" value="Ribonuclease H-like superfamily/Ribonuclease H"/>
    <property type="match status" value="1"/>
</dbReference>